<dbReference type="AlphaFoldDB" id="I6ZPR7"/>
<feature type="transmembrane region" description="Helical" evidence="1">
    <location>
        <begin position="6"/>
        <end position="24"/>
    </location>
</feature>
<protein>
    <recommendedName>
        <fullName evidence="4">Membrane or secreted protein</fullName>
    </recommendedName>
</protein>
<dbReference type="STRING" id="1191523.MROS_0793"/>
<dbReference type="Proteomes" id="UP000009011">
    <property type="component" value="Chromosome"/>
</dbReference>
<reference evidence="2 3" key="1">
    <citation type="journal article" date="2013" name="PLoS ONE">
        <title>Genomic analysis of Melioribacter roseus, facultatively anaerobic organotrophic bacterium representing a novel deep lineage within Bacteriodetes/Chlorobi group.</title>
        <authorList>
            <person name="Kadnikov V.V."/>
            <person name="Mardanov A.V."/>
            <person name="Podosokorskaya O.A."/>
            <person name="Gavrilov S.N."/>
            <person name="Kublanov I.V."/>
            <person name="Beletsky A.V."/>
            <person name="Bonch-Osmolovskaya E.A."/>
            <person name="Ravin N.V."/>
        </authorList>
    </citation>
    <scope>NUCLEOTIDE SEQUENCE [LARGE SCALE GENOMIC DNA]</scope>
    <source>
        <strain evidence="3">JCM 17771 / P3M-2</strain>
    </source>
</reference>
<dbReference type="KEGG" id="mro:MROS_0793"/>
<name>I6ZPR7_MELRP</name>
<evidence type="ECO:0000313" key="3">
    <source>
        <dbReference type="Proteomes" id="UP000009011"/>
    </source>
</evidence>
<proteinExistence type="predicted"/>
<evidence type="ECO:0000256" key="1">
    <source>
        <dbReference type="SAM" id="Phobius"/>
    </source>
</evidence>
<evidence type="ECO:0008006" key="4">
    <source>
        <dbReference type="Google" id="ProtNLM"/>
    </source>
</evidence>
<evidence type="ECO:0000313" key="2">
    <source>
        <dbReference type="EMBL" id="AFN74034.1"/>
    </source>
</evidence>
<sequence length="132" mass="15564">MLTKRISFAVVTVTVMIFSIALYAQEKPAEKKTDHMMMQDKNMQECMDKIASDEHMRGMMMQKMMEHVKSDSTGMMQMCKMMMDNPDMHMMMMKMMRGDKGMMGDKMMNHDMMKSDSTKVMNESEHEKHHKK</sequence>
<keyword evidence="1" id="KW-0812">Transmembrane</keyword>
<dbReference type="RefSeq" id="WP_014855470.1">
    <property type="nucleotide sequence ID" value="NC_018178.1"/>
</dbReference>
<accession>I6ZPR7</accession>
<keyword evidence="1" id="KW-1133">Transmembrane helix</keyword>
<gene>
    <name evidence="2" type="ordered locus">MROS_0793</name>
</gene>
<dbReference type="HOGENOM" id="CLU_1914590_0_0_10"/>
<dbReference type="EMBL" id="CP003557">
    <property type="protein sequence ID" value="AFN74034.1"/>
    <property type="molecule type" value="Genomic_DNA"/>
</dbReference>
<keyword evidence="3" id="KW-1185">Reference proteome</keyword>
<organism evidence="2 3">
    <name type="scientific">Melioribacter roseus (strain DSM 23840 / JCM 17771 / VKM B-2668 / P3M-2)</name>
    <dbReference type="NCBI Taxonomy" id="1191523"/>
    <lineage>
        <taxon>Bacteria</taxon>
        <taxon>Pseudomonadati</taxon>
        <taxon>Ignavibacteriota</taxon>
        <taxon>Ignavibacteria</taxon>
        <taxon>Ignavibacteriales</taxon>
        <taxon>Melioribacteraceae</taxon>
        <taxon>Melioribacter</taxon>
    </lineage>
</organism>
<keyword evidence="1" id="KW-0472">Membrane</keyword>